<feature type="domain" description="PBP" evidence="2">
    <location>
        <begin position="263"/>
        <end position="371"/>
    </location>
</feature>
<evidence type="ECO:0000313" key="4">
    <source>
        <dbReference type="Proteomes" id="UP000011083"/>
    </source>
</evidence>
<evidence type="ECO:0000313" key="3">
    <source>
        <dbReference type="EMBL" id="ELR25267.1"/>
    </source>
</evidence>
<protein>
    <recommendedName>
        <fullName evidence="2">PBP domain-containing protein</fullName>
    </recommendedName>
</protein>
<dbReference type="SUPFAM" id="SSF53850">
    <property type="entry name" value="Periplasmic binding protein-like II"/>
    <property type="match status" value="2"/>
</dbReference>
<reference evidence="3 4" key="1">
    <citation type="journal article" date="2013" name="Genome Biol.">
        <title>Genome of Acanthamoeba castellanii highlights extensive lateral gene transfer and early evolution of tyrosine kinase signaling.</title>
        <authorList>
            <person name="Clarke M."/>
            <person name="Lohan A.J."/>
            <person name="Liu B."/>
            <person name="Lagkouvardos I."/>
            <person name="Roy S."/>
            <person name="Zafar N."/>
            <person name="Bertelli C."/>
            <person name="Schilde C."/>
            <person name="Kianianmomeni A."/>
            <person name="Burglin T.R."/>
            <person name="Frech C."/>
            <person name="Turcotte B."/>
            <person name="Kopec K.O."/>
            <person name="Synnott J.M."/>
            <person name="Choo C."/>
            <person name="Paponov I."/>
            <person name="Finkler A."/>
            <person name="Soon Heng Tan C."/>
            <person name="Hutchins A.P."/>
            <person name="Weinmeier T."/>
            <person name="Rattei T."/>
            <person name="Chu J.S."/>
            <person name="Gimenez G."/>
            <person name="Irimia M."/>
            <person name="Rigden D.J."/>
            <person name="Fitzpatrick D.A."/>
            <person name="Lorenzo-Morales J."/>
            <person name="Bateman A."/>
            <person name="Chiu C.H."/>
            <person name="Tang P."/>
            <person name="Hegemann P."/>
            <person name="Fromm H."/>
            <person name="Raoult D."/>
            <person name="Greub G."/>
            <person name="Miranda-Saavedra D."/>
            <person name="Chen N."/>
            <person name="Nash P."/>
            <person name="Ginger M.L."/>
            <person name="Horn M."/>
            <person name="Schaap P."/>
            <person name="Caler L."/>
            <person name="Loftus B."/>
        </authorList>
    </citation>
    <scope>NUCLEOTIDE SEQUENCE [LARGE SCALE GENOMIC DNA]</scope>
    <source>
        <strain evidence="3 4">Neff</strain>
    </source>
</reference>
<dbReference type="RefSeq" id="XP_004368022.1">
    <property type="nucleotide sequence ID" value="XM_004367965.1"/>
</dbReference>
<dbReference type="EMBL" id="KB007805">
    <property type="protein sequence ID" value="ELR25267.1"/>
    <property type="molecule type" value="Genomic_DNA"/>
</dbReference>
<dbReference type="InterPro" id="IPR050962">
    <property type="entry name" value="Phosphate-bind_PstS"/>
</dbReference>
<dbReference type="VEuPathDB" id="AmoebaDB:ACA1_290310"/>
<dbReference type="PANTHER" id="PTHR42996:SF1">
    <property type="entry name" value="PHOSPHATE-BINDING PROTEIN PSTS"/>
    <property type="match status" value="1"/>
</dbReference>
<dbReference type="Proteomes" id="UP000011083">
    <property type="component" value="Unassembled WGS sequence"/>
</dbReference>
<keyword evidence="4" id="KW-1185">Reference proteome</keyword>
<dbReference type="Gene3D" id="3.40.190.10">
    <property type="entry name" value="Periplasmic binding protein-like II"/>
    <property type="match status" value="4"/>
</dbReference>
<name>L8HJ71_ACACF</name>
<dbReference type="InterPro" id="IPR024370">
    <property type="entry name" value="PBP_domain"/>
</dbReference>
<dbReference type="AlphaFoldDB" id="L8HJ71"/>
<sequence length="378" mass="41124">MTKNISQITRWNDTAIAGLNPNITARLPDADILTSFRNDSAVSSTTVFKRALNVFSNGTFARNGSLAGLPPAANGFSFGYATDAERINYVKVSLRHHSHDNSLTYLNSYEATNASLSYAMMVNAAGYTVTATQAAVQAAMTAYRPFIDNGDLTVDILNANGSASWPLSYISFALIPQNITTPDCSNIQELLLFLSWTQLNAKASAVASSLGDTALINAYRRRLIDTMGTIYCNGQKAFKTAVLLGMGPPYTIYYTWVANYPSTAFKVQYTSAVSQTAITEMAAGDIDYAAISTELTAAQKQLMPDAEGVPTIGYGILPVYNISELIGYDPVIMDWQAISDIFLNKISMWNDPYLVGLNPHLAGLLPNKPITIRPTRRR</sequence>
<dbReference type="GeneID" id="14926313"/>
<gene>
    <name evidence="3" type="ORF">ACA1_290310</name>
</gene>
<dbReference type="KEGG" id="acan:ACA1_290310"/>
<proteinExistence type="inferred from homology"/>
<dbReference type="Pfam" id="PF12849">
    <property type="entry name" value="PBP_like_2"/>
    <property type="match status" value="1"/>
</dbReference>
<evidence type="ECO:0000259" key="2">
    <source>
        <dbReference type="Pfam" id="PF12849"/>
    </source>
</evidence>
<organism evidence="3 4">
    <name type="scientific">Acanthamoeba castellanii (strain ATCC 30010 / Neff)</name>
    <dbReference type="NCBI Taxonomy" id="1257118"/>
    <lineage>
        <taxon>Eukaryota</taxon>
        <taxon>Amoebozoa</taxon>
        <taxon>Discosea</taxon>
        <taxon>Longamoebia</taxon>
        <taxon>Centramoebida</taxon>
        <taxon>Acanthamoebidae</taxon>
        <taxon>Acanthamoeba</taxon>
    </lineage>
</organism>
<dbReference type="PANTHER" id="PTHR42996">
    <property type="entry name" value="PHOSPHATE-BINDING PROTEIN PSTS"/>
    <property type="match status" value="1"/>
</dbReference>
<comment type="similarity">
    <text evidence="1">Belongs to the PstS family.</text>
</comment>
<accession>L8HJ71</accession>
<evidence type="ECO:0000256" key="1">
    <source>
        <dbReference type="ARBA" id="ARBA00008725"/>
    </source>
</evidence>